<dbReference type="KEGG" id="xya:ET471_11045"/>
<organism evidence="11 12">
    <name type="scientific">Xylanimonas protaetiae</name>
    <dbReference type="NCBI Taxonomy" id="2509457"/>
    <lineage>
        <taxon>Bacteria</taxon>
        <taxon>Bacillati</taxon>
        <taxon>Actinomycetota</taxon>
        <taxon>Actinomycetes</taxon>
        <taxon>Micrococcales</taxon>
        <taxon>Promicromonosporaceae</taxon>
        <taxon>Xylanimonas</taxon>
    </lineage>
</organism>
<gene>
    <name evidence="11" type="ORF">ET471_11045</name>
</gene>
<evidence type="ECO:0000256" key="5">
    <source>
        <dbReference type="ARBA" id="ARBA00022989"/>
    </source>
</evidence>
<dbReference type="CDD" id="cd18551">
    <property type="entry name" value="ABC_6TM_LmrA_like"/>
    <property type="match status" value="1"/>
</dbReference>
<feature type="transmembrane region" description="Helical" evidence="8">
    <location>
        <begin position="154"/>
        <end position="176"/>
    </location>
</feature>
<evidence type="ECO:0000256" key="8">
    <source>
        <dbReference type="SAM" id="Phobius"/>
    </source>
</evidence>
<evidence type="ECO:0000256" key="3">
    <source>
        <dbReference type="ARBA" id="ARBA00022741"/>
    </source>
</evidence>
<dbReference type="RefSeq" id="WP_129188316.1">
    <property type="nucleotide sequence ID" value="NZ_CP035493.1"/>
</dbReference>
<dbReference type="PANTHER" id="PTHR43394">
    <property type="entry name" value="ATP-DEPENDENT PERMEASE MDL1, MITOCHONDRIAL"/>
    <property type="match status" value="1"/>
</dbReference>
<dbReference type="Proteomes" id="UP000292118">
    <property type="component" value="Chromosome"/>
</dbReference>
<evidence type="ECO:0000256" key="7">
    <source>
        <dbReference type="SAM" id="MobiDB-lite"/>
    </source>
</evidence>
<evidence type="ECO:0000313" key="12">
    <source>
        <dbReference type="Proteomes" id="UP000292118"/>
    </source>
</evidence>
<dbReference type="PANTHER" id="PTHR43394:SF1">
    <property type="entry name" value="ATP-BINDING CASSETTE SUB-FAMILY B MEMBER 10, MITOCHONDRIAL"/>
    <property type="match status" value="1"/>
</dbReference>
<keyword evidence="12" id="KW-1185">Reference proteome</keyword>
<dbReference type="PROSITE" id="PS50929">
    <property type="entry name" value="ABC_TM1F"/>
    <property type="match status" value="1"/>
</dbReference>
<name>A0A4P6F869_9MICO</name>
<feature type="domain" description="ABC transporter" evidence="9">
    <location>
        <begin position="372"/>
        <end position="605"/>
    </location>
</feature>
<dbReference type="Gene3D" id="3.40.50.300">
    <property type="entry name" value="P-loop containing nucleotide triphosphate hydrolases"/>
    <property type="match status" value="1"/>
</dbReference>
<proteinExistence type="predicted"/>
<dbReference type="Gene3D" id="1.20.1560.10">
    <property type="entry name" value="ABC transporter type 1, transmembrane domain"/>
    <property type="match status" value="1"/>
</dbReference>
<keyword evidence="4 11" id="KW-0067">ATP-binding</keyword>
<feature type="domain" description="ABC transmembrane type-1" evidence="10">
    <location>
        <begin position="48"/>
        <end position="327"/>
    </location>
</feature>
<reference evidence="11 12" key="1">
    <citation type="submission" date="2019-01" db="EMBL/GenBank/DDBJ databases">
        <title>Genome sequencing of strain FW10M-9.</title>
        <authorList>
            <person name="Heo J."/>
            <person name="Kim S.-J."/>
            <person name="Kim J.-S."/>
            <person name="Hong S.-B."/>
            <person name="Kwon S.-W."/>
        </authorList>
    </citation>
    <scope>NUCLEOTIDE SEQUENCE [LARGE SCALE GENOMIC DNA]</scope>
    <source>
        <strain evidence="11 12">FW10M-9</strain>
    </source>
</reference>
<dbReference type="InterPro" id="IPR003439">
    <property type="entry name" value="ABC_transporter-like_ATP-bd"/>
</dbReference>
<feature type="region of interest" description="Disordered" evidence="7">
    <location>
        <begin position="1"/>
        <end position="25"/>
    </location>
</feature>
<protein>
    <submittedName>
        <fullName evidence="11">ABC transporter ATP-binding protein</fullName>
    </submittedName>
</protein>
<keyword evidence="6 8" id="KW-0472">Membrane</keyword>
<dbReference type="EMBL" id="CP035493">
    <property type="protein sequence ID" value="QAY70499.1"/>
    <property type="molecule type" value="Genomic_DNA"/>
</dbReference>
<dbReference type="InterPro" id="IPR011527">
    <property type="entry name" value="ABC1_TM_dom"/>
</dbReference>
<evidence type="ECO:0000256" key="2">
    <source>
        <dbReference type="ARBA" id="ARBA00022692"/>
    </source>
</evidence>
<dbReference type="PROSITE" id="PS50893">
    <property type="entry name" value="ABC_TRANSPORTER_2"/>
    <property type="match status" value="1"/>
</dbReference>
<accession>A0A4P6F869</accession>
<evidence type="ECO:0000256" key="1">
    <source>
        <dbReference type="ARBA" id="ARBA00004651"/>
    </source>
</evidence>
<dbReference type="InterPro" id="IPR003593">
    <property type="entry name" value="AAA+_ATPase"/>
</dbReference>
<evidence type="ECO:0000256" key="4">
    <source>
        <dbReference type="ARBA" id="ARBA00022840"/>
    </source>
</evidence>
<keyword evidence="3" id="KW-0547">Nucleotide-binding</keyword>
<dbReference type="AlphaFoldDB" id="A0A4P6F869"/>
<dbReference type="InterPro" id="IPR039421">
    <property type="entry name" value="Type_1_exporter"/>
</dbReference>
<feature type="transmembrane region" description="Helical" evidence="8">
    <location>
        <begin position="266"/>
        <end position="289"/>
    </location>
</feature>
<keyword evidence="2 8" id="KW-0812">Transmembrane</keyword>
<evidence type="ECO:0000259" key="10">
    <source>
        <dbReference type="PROSITE" id="PS50929"/>
    </source>
</evidence>
<dbReference type="SMART" id="SM00382">
    <property type="entry name" value="AAA"/>
    <property type="match status" value="1"/>
</dbReference>
<dbReference type="Pfam" id="PF00005">
    <property type="entry name" value="ABC_tran"/>
    <property type="match status" value="1"/>
</dbReference>
<evidence type="ECO:0000313" key="11">
    <source>
        <dbReference type="EMBL" id="QAY70499.1"/>
    </source>
</evidence>
<dbReference type="InterPro" id="IPR027417">
    <property type="entry name" value="P-loop_NTPase"/>
</dbReference>
<dbReference type="OrthoDB" id="9806127at2"/>
<dbReference type="Pfam" id="PF00664">
    <property type="entry name" value="ABC_membrane"/>
    <property type="match status" value="1"/>
</dbReference>
<dbReference type="GO" id="GO:0016887">
    <property type="term" value="F:ATP hydrolysis activity"/>
    <property type="evidence" value="ECO:0007669"/>
    <property type="project" value="InterPro"/>
</dbReference>
<feature type="transmembrane region" description="Helical" evidence="8">
    <location>
        <begin position="295"/>
        <end position="313"/>
    </location>
</feature>
<dbReference type="InterPro" id="IPR036640">
    <property type="entry name" value="ABC1_TM_sf"/>
</dbReference>
<dbReference type="GO" id="GO:0005524">
    <property type="term" value="F:ATP binding"/>
    <property type="evidence" value="ECO:0007669"/>
    <property type="project" value="UniProtKB-KW"/>
</dbReference>
<dbReference type="GO" id="GO:0005886">
    <property type="term" value="C:plasma membrane"/>
    <property type="evidence" value="ECO:0007669"/>
    <property type="project" value="UniProtKB-SubCell"/>
</dbReference>
<feature type="transmembrane region" description="Helical" evidence="8">
    <location>
        <begin position="43"/>
        <end position="65"/>
    </location>
</feature>
<sequence>MSTPAVGKTADAPTSPTPTGTADDDKATSARTWRFFLSLLRPYLWQIVLGALLGIVATLTGLWTPRIVESVIDHLAVGSPISGDITLFAVLTAIGLVTVLLQWGMLTRAGEMVVYDVRAAIVQRLLRGHVPAISARPTADLVSRASADAPLLQLTLASGFVSFVTAATGVIGAIVFMGVIDALMLGITLGALVVLGILMGVVMPIAGRERAKAQEAVGEMSSQLDSSVRALRTIKVLGAEGTRSAAVLERAHRARRHGVKASWAEVAAYELGFGGMNIVSVVVLAIGAYRVSQGYMSIAALVAFFMYVGNFVMPLMSLADGFATIQSGLAASKRISEIEDIAFEEPELVAAGVAATGRAARLAAEPSDAPVLEFDGVTARYEDDEPDVLRGFTLSIPRRGHVALVGPAGAGKSSAMSLALRFLTPRQGTVRLAGVPYEDLTFAQVRDHFAYVEQDPAVLPGTVRDNLAVARPDATDEELYAALDAMHLGDAIRELPDGLDTDLVPSTMTGGARQRLALARAVLRDADVLLLDEVTSQVSGRTETAVHAAIVEASRRGAVITIAHRIDTLKDADLVVVMEGGGVRATGTHAELAASDALYQELTGSLRINDGA</sequence>
<dbReference type="SUPFAM" id="SSF52540">
    <property type="entry name" value="P-loop containing nucleoside triphosphate hydrolases"/>
    <property type="match status" value="1"/>
</dbReference>
<evidence type="ECO:0000259" key="9">
    <source>
        <dbReference type="PROSITE" id="PS50893"/>
    </source>
</evidence>
<keyword evidence="5 8" id="KW-1133">Transmembrane helix</keyword>
<feature type="transmembrane region" description="Helical" evidence="8">
    <location>
        <begin position="182"/>
        <end position="202"/>
    </location>
</feature>
<dbReference type="GO" id="GO:0015421">
    <property type="term" value="F:ABC-type oligopeptide transporter activity"/>
    <property type="evidence" value="ECO:0007669"/>
    <property type="project" value="TreeGrafter"/>
</dbReference>
<dbReference type="SUPFAM" id="SSF90123">
    <property type="entry name" value="ABC transporter transmembrane region"/>
    <property type="match status" value="1"/>
</dbReference>
<evidence type="ECO:0000256" key="6">
    <source>
        <dbReference type="ARBA" id="ARBA00023136"/>
    </source>
</evidence>
<comment type="subcellular location">
    <subcellularLocation>
        <location evidence="1">Cell membrane</location>
        <topology evidence="1">Multi-pass membrane protein</topology>
    </subcellularLocation>
</comment>
<feature type="transmembrane region" description="Helical" evidence="8">
    <location>
        <begin position="85"/>
        <end position="106"/>
    </location>
</feature>